<dbReference type="InterPro" id="IPR002692">
    <property type="entry name" value="S45"/>
</dbReference>
<dbReference type="Gene3D" id="3.60.20.10">
    <property type="entry name" value="Glutamine Phosphoribosylpyrophosphate, subunit 1, domain 1"/>
    <property type="match status" value="1"/>
</dbReference>
<dbReference type="GO" id="GO:0016811">
    <property type="term" value="F:hydrolase activity, acting on carbon-nitrogen (but not peptide) bonds, in linear amides"/>
    <property type="evidence" value="ECO:0007669"/>
    <property type="project" value="InterPro"/>
</dbReference>
<reference evidence="2 3" key="1">
    <citation type="journal article" date="2018" name="Nat. Ecol. Evol.">
        <title>Shark genomes provide insights into elasmobranch evolution and the origin of vertebrates.</title>
        <authorList>
            <person name="Hara Y"/>
            <person name="Yamaguchi K"/>
            <person name="Onimaru K"/>
            <person name="Kadota M"/>
            <person name="Koyanagi M"/>
            <person name="Keeley SD"/>
            <person name="Tatsumi K"/>
            <person name="Tanaka K"/>
            <person name="Motone F"/>
            <person name="Kageyama Y"/>
            <person name="Nozu R"/>
            <person name="Adachi N"/>
            <person name="Nishimura O"/>
            <person name="Nakagawa R"/>
            <person name="Tanegashima C"/>
            <person name="Kiyatake I"/>
            <person name="Matsumoto R"/>
            <person name="Murakumo K"/>
            <person name="Nishida K"/>
            <person name="Terakita A"/>
            <person name="Kuratani S"/>
            <person name="Sato K"/>
            <person name="Hyodo S Kuraku.S."/>
        </authorList>
    </citation>
    <scope>NUCLEOTIDE SEQUENCE [LARGE SCALE GENOMIC DNA]</scope>
</reference>
<dbReference type="Proteomes" id="UP000287033">
    <property type="component" value="Unassembled WGS sequence"/>
</dbReference>
<evidence type="ECO:0000313" key="3">
    <source>
        <dbReference type="Proteomes" id="UP000287033"/>
    </source>
</evidence>
<name>A0A401TXU6_CHIPU</name>
<dbReference type="SUPFAM" id="SSF56235">
    <property type="entry name" value="N-terminal nucleophile aminohydrolases (Ntn hydrolases)"/>
    <property type="match status" value="1"/>
</dbReference>
<dbReference type="Gene3D" id="1.10.439.10">
    <property type="entry name" value="Penicillin Amidohydrolase, domain 1"/>
    <property type="match status" value="1"/>
</dbReference>
<gene>
    <name evidence="2" type="ORF">chiPu_0031463</name>
</gene>
<dbReference type="InterPro" id="IPR029055">
    <property type="entry name" value="Ntn_hydrolases_N"/>
</dbReference>
<sequence>MNAEWAAYGPKAKTYAEAFVAGVNAYVADVNAGKRPLPIEFRIAGTKPDLWSAEDVVRVRSHGLTRNVASEVKRALVACAAGLDADRFRVKLEPDWTTKIPEGLDPCSVPKGVLEAYDLATRPVKFAAPKDQKAALAHDPDRFLAEADQQRDTIGSNNWVIAASRTATGRPILANDPHREHSVPSLRYIVGLNAPGISVIGA</sequence>
<dbReference type="InterPro" id="IPR023343">
    <property type="entry name" value="Penicillin_amidase_dom1"/>
</dbReference>
<comment type="similarity">
    <text evidence="1">Belongs to the peptidase S45 family.</text>
</comment>
<keyword evidence="3" id="KW-1185">Reference proteome</keyword>
<dbReference type="AlphaFoldDB" id="A0A401TXU6"/>
<evidence type="ECO:0000256" key="1">
    <source>
        <dbReference type="ARBA" id="ARBA00006586"/>
    </source>
</evidence>
<dbReference type="GO" id="GO:0017000">
    <property type="term" value="P:antibiotic biosynthetic process"/>
    <property type="evidence" value="ECO:0007669"/>
    <property type="project" value="InterPro"/>
</dbReference>
<dbReference type="Pfam" id="PF01804">
    <property type="entry name" value="Penicil_amidase"/>
    <property type="match status" value="1"/>
</dbReference>
<evidence type="ECO:0000313" key="2">
    <source>
        <dbReference type="EMBL" id="GCC47481.1"/>
    </source>
</evidence>
<dbReference type="PANTHER" id="PTHR34218">
    <property type="entry name" value="PEPTIDASE S45 PENICILLIN AMIDASE"/>
    <property type="match status" value="1"/>
</dbReference>
<accession>A0A401TXU6</accession>
<proteinExistence type="inferred from homology"/>
<dbReference type="PANTHER" id="PTHR34218:SF4">
    <property type="entry name" value="ACYL-HOMOSERINE LACTONE ACYLASE QUIP"/>
    <property type="match status" value="1"/>
</dbReference>
<dbReference type="STRING" id="137246.A0A401TXU6"/>
<comment type="caution">
    <text evidence="2">The sequence shown here is derived from an EMBL/GenBank/DDBJ whole genome shotgun (WGS) entry which is preliminary data.</text>
</comment>
<dbReference type="EMBL" id="BEZZ01210417">
    <property type="protein sequence ID" value="GCC47481.1"/>
    <property type="molecule type" value="Genomic_DNA"/>
</dbReference>
<dbReference type="OrthoDB" id="311470at2759"/>
<organism evidence="2 3">
    <name type="scientific">Chiloscyllium punctatum</name>
    <name type="common">Brownbanded bambooshark</name>
    <name type="synonym">Hemiscyllium punctatum</name>
    <dbReference type="NCBI Taxonomy" id="137246"/>
    <lineage>
        <taxon>Eukaryota</taxon>
        <taxon>Metazoa</taxon>
        <taxon>Chordata</taxon>
        <taxon>Craniata</taxon>
        <taxon>Vertebrata</taxon>
        <taxon>Chondrichthyes</taxon>
        <taxon>Elasmobranchii</taxon>
        <taxon>Galeomorphii</taxon>
        <taxon>Galeoidea</taxon>
        <taxon>Orectolobiformes</taxon>
        <taxon>Hemiscylliidae</taxon>
        <taxon>Chiloscyllium</taxon>
    </lineage>
</organism>
<protein>
    <submittedName>
        <fullName evidence="2">Uncharacterized protein</fullName>
    </submittedName>
</protein>
<feature type="non-terminal residue" evidence="2">
    <location>
        <position position="202"/>
    </location>
</feature>